<feature type="domain" description="MBD" evidence="7">
    <location>
        <begin position="128"/>
        <end position="214"/>
    </location>
</feature>
<proteinExistence type="predicted"/>
<comment type="subcellular location">
    <subcellularLocation>
        <location evidence="1">Nucleus</location>
    </subcellularLocation>
</comment>
<dbReference type="AlphaFoldDB" id="A0AA42B3A7"/>
<dbReference type="Gene3D" id="3.30.890.10">
    <property type="entry name" value="Methyl-cpg-binding Protein 2, Chain A"/>
    <property type="match status" value="2"/>
</dbReference>
<feature type="domain" description="MBD" evidence="7">
    <location>
        <begin position="308"/>
        <end position="386"/>
    </location>
</feature>
<dbReference type="EMBL" id="JAJJMA010317225">
    <property type="protein sequence ID" value="MCL7049529.1"/>
    <property type="molecule type" value="Genomic_DNA"/>
</dbReference>
<keyword evidence="4" id="KW-0804">Transcription</keyword>
<dbReference type="Pfam" id="PF01429">
    <property type="entry name" value="MBD"/>
    <property type="match status" value="2"/>
</dbReference>
<dbReference type="InterPro" id="IPR016177">
    <property type="entry name" value="DNA-bd_dom_sf"/>
</dbReference>
<name>A0AA42B3A7_PAPNU</name>
<organism evidence="8 9">
    <name type="scientific">Papaver nudicaule</name>
    <name type="common">Iceland poppy</name>
    <dbReference type="NCBI Taxonomy" id="74823"/>
    <lineage>
        <taxon>Eukaryota</taxon>
        <taxon>Viridiplantae</taxon>
        <taxon>Streptophyta</taxon>
        <taxon>Embryophyta</taxon>
        <taxon>Tracheophyta</taxon>
        <taxon>Spermatophyta</taxon>
        <taxon>Magnoliopsida</taxon>
        <taxon>Ranunculales</taxon>
        <taxon>Papaveraceae</taxon>
        <taxon>Papaveroideae</taxon>
        <taxon>Papaver</taxon>
    </lineage>
</organism>
<dbReference type="PROSITE" id="PS50982">
    <property type="entry name" value="MBD"/>
    <property type="match status" value="2"/>
</dbReference>
<dbReference type="GO" id="GO:0003677">
    <property type="term" value="F:DNA binding"/>
    <property type="evidence" value="ECO:0007669"/>
    <property type="project" value="UniProtKB-KW"/>
</dbReference>
<keyword evidence="2" id="KW-0805">Transcription regulation</keyword>
<sequence length="443" mass="49996">MSDFWVHGTPLHSNMVSFSTSQPETPGETLDFRFGQNMEDNPETLDFQFGQNMENNSETLEGTHQSPLFDESFFNLNATPLTTKHPENSMHETDNLVDDGNFQTPTAKSKSSKKPRRGTKESKVRIGLMEGPDLPEWLPQGWQLERKKRENGVNAGMVETFYYDPEKGQKFRSKSEVLLFLESGTRRKRKSRQRRPKEILAEPTDNFNIHTQASTPKSYIDNQPELAPHASSIENLNPVSCNETVPKQTMDDQNADFEERVSKPDNLEDGIVQASARPPVAVESLAKTRSVKSWHRSGAVGTSLKLGIIEGVDLPEWLPKGWKMERKVRQNGDSAGKTDVVYTDPEKDCRFYSKVAVLRYLETGIGRIRPERAKPANNLKLPTRRIPSSKRRKKTASKSDITDQAEPGSRVQTMVGDDIVAEQTMHDWDADFTITEVGTSIQS</sequence>
<dbReference type="PANTHER" id="PTHR34067:SF20">
    <property type="entry name" value="OS08G0206700 PROTEIN"/>
    <property type="match status" value="1"/>
</dbReference>
<dbReference type="SUPFAM" id="SSF54171">
    <property type="entry name" value="DNA-binding domain"/>
    <property type="match status" value="2"/>
</dbReference>
<dbReference type="InterPro" id="IPR038945">
    <property type="entry name" value="MBD13-like"/>
</dbReference>
<feature type="compositionally biased region" description="Basic residues" evidence="6">
    <location>
        <begin position="387"/>
        <end position="396"/>
    </location>
</feature>
<evidence type="ECO:0000256" key="3">
    <source>
        <dbReference type="ARBA" id="ARBA00023125"/>
    </source>
</evidence>
<feature type="compositionally biased region" description="Basic and acidic residues" evidence="6">
    <location>
        <begin position="84"/>
        <end position="94"/>
    </location>
</feature>
<evidence type="ECO:0000256" key="5">
    <source>
        <dbReference type="ARBA" id="ARBA00023242"/>
    </source>
</evidence>
<gene>
    <name evidence="8" type="ORF">MKW94_007651</name>
</gene>
<dbReference type="Proteomes" id="UP001177140">
    <property type="component" value="Unassembled WGS sequence"/>
</dbReference>
<evidence type="ECO:0000256" key="2">
    <source>
        <dbReference type="ARBA" id="ARBA00023015"/>
    </source>
</evidence>
<keyword evidence="5" id="KW-0539">Nucleus</keyword>
<keyword evidence="3" id="KW-0238">DNA-binding</keyword>
<feature type="region of interest" description="Disordered" evidence="6">
    <location>
        <begin position="79"/>
        <end position="123"/>
    </location>
</feature>
<evidence type="ECO:0000313" key="9">
    <source>
        <dbReference type="Proteomes" id="UP001177140"/>
    </source>
</evidence>
<dbReference type="InterPro" id="IPR001739">
    <property type="entry name" value="Methyl_CpG_DNA-bd"/>
</dbReference>
<evidence type="ECO:0000256" key="4">
    <source>
        <dbReference type="ARBA" id="ARBA00023163"/>
    </source>
</evidence>
<comment type="caution">
    <text evidence="8">The sequence shown here is derived from an EMBL/GenBank/DDBJ whole genome shotgun (WGS) entry which is preliminary data.</text>
</comment>
<reference evidence="8" key="1">
    <citation type="submission" date="2022-03" db="EMBL/GenBank/DDBJ databases">
        <title>A functionally conserved STORR gene fusion in Papaver species that diverged 16.8 million years ago.</title>
        <authorList>
            <person name="Catania T."/>
        </authorList>
    </citation>
    <scope>NUCLEOTIDE SEQUENCE</scope>
    <source>
        <strain evidence="8">S-191538</strain>
    </source>
</reference>
<dbReference type="PANTHER" id="PTHR34067">
    <property type="entry name" value="OS04G0193200 PROTEIN"/>
    <property type="match status" value="1"/>
</dbReference>
<evidence type="ECO:0000256" key="6">
    <source>
        <dbReference type="SAM" id="MobiDB-lite"/>
    </source>
</evidence>
<keyword evidence="9" id="KW-1185">Reference proteome</keyword>
<feature type="region of interest" description="Disordered" evidence="6">
    <location>
        <begin position="373"/>
        <end position="413"/>
    </location>
</feature>
<evidence type="ECO:0000259" key="7">
    <source>
        <dbReference type="PROSITE" id="PS50982"/>
    </source>
</evidence>
<accession>A0AA42B3A7</accession>
<evidence type="ECO:0000256" key="1">
    <source>
        <dbReference type="ARBA" id="ARBA00004123"/>
    </source>
</evidence>
<dbReference type="GO" id="GO:0005634">
    <property type="term" value="C:nucleus"/>
    <property type="evidence" value="ECO:0007669"/>
    <property type="project" value="UniProtKB-SubCell"/>
</dbReference>
<protein>
    <recommendedName>
        <fullName evidence="7">MBD domain-containing protein</fullName>
    </recommendedName>
</protein>
<evidence type="ECO:0000313" key="8">
    <source>
        <dbReference type="EMBL" id="MCL7049529.1"/>
    </source>
</evidence>